<reference evidence="2 3" key="1">
    <citation type="submission" date="2023-02" db="EMBL/GenBank/DDBJ databases">
        <title>Genome sequence of Lentisphaera profundi SAORIC-696.</title>
        <authorList>
            <person name="Kim e."/>
            <person name="Cho J.-C."/>
            <person name="Choi A."/>
            <person name="Kang I."/>
        </authorList>
    </citation>
    <scope>NUCLEOTIDE SEQUENCE [LARGE SCALE GENOMIC DNA]</scope>
    <source>
        <strain evidence="2 3">SAORIC-696</strain>
    </source>
</reference>
<accession>A0ABY7VZX1</accession>
<protein>
    <submittedName>
        <fullName evidence="2">DUF58 domain-containing protein</fullName>
    </submittedName>
</protein>
<dbReference type="InterPro" id="IPR002881">
    <property type="entry name" value="DUF58"/>
</dbReference>
<sequence>MAQTPVQVDYHINNLSSMTLWDLRLDSFPFLNAEFVKGHAGSECLGAHEQQSLNAMVLFPFRGLVKLPRVYACSSFPFGMFAWGSMGTGDSSVLVLPQVSDLDEVDLSFGGFEGEGEEDRHSNSNDTGNQEFMKIREYREGDPVRLIHWAATARLGRPVVKDFNESNHRKISIYLDEVYNPSILRERHMKTYPIFEASVSLAASLVDWASRNKVGISYFFINGRTYNLDDMTIEEQVEYAMGLLAKIRNNIDRSTKAFPEMETYCTAEDSSACFAIVNHINDERKDFIKKHRLSSKILTVNSRIPKINGLQYIDHDEVLSNNLRTI</sequence>
<dbReference type="RefSeq" id="WP_274153148.1">
    <property type="nucleotide sequence ID" value="NZ_CP117812.1"/>
</dbReference>
<evidence type="ECO:0000259" key="1">
    <source>
        <dbReference type="Pfam" id="PF01882"/>
    </source>
</evidence>
<evidence type="ECO:0000313" key="3">
    <source>
        <dbReference type="Proteomes" id="UP001214250"/>
    </source>
</evidence>
<proteinExistence type="predicted"/>
<dbReference type="PANTHER" id="PTHR34351:SF1">
    <property type="entry name" value="SLR1927 PROTEIN"/>
    <property type="match status" value="1"/>
</dbReference>
<dbReference type="Proteomes" id="UP001214250">
    <property type="component" value="Chromosome 2"/>
</dbReference>
<dbReference type="PANTHER" id="PTHR34351">
    <property type="entry name" value="SLR1927 PROTEIN-RELATED"/>
    <property type="match status" value="1"/>
</dbReference>
<keyword evidence="3" id="KW-1185">Reference proteome</keyword>
<name>A0ABY7VZX1_9BACT</name>
<feature type="domain" description="DUF58" evidence="1">
    <location>
        <begin position="135"/>
        <end position="206"/>
    </location>
</feature>
<organism evidence="2 3">
    <name type="scientific">Lentisphaera profundi</name>
    <dbReference type="NCBI Taxonomy" id="1658616"/>
    <lineage>
        <taxon>Bacteria</taxon>
        <taxon>Pseudomonadati</taxon>
        <taxon>Lentisphaerota</taxon>
        <taxon>Lentisphaeria</taxon>
        <taxon>Lentisphaerales</taxon>
        <taxon>Lentisphaeraceae</taxon>
        <taxon>Lentisphaera</taxon>
    </lineage>
</organism>
<gene>
    <name evidence="2" type="ORF">PQO03_20880</name>
</gene>
<evidence type="ECO:0000313" key="2">
    <source>
        <dbReference type="EMBL" id="WDE98274.1"/>
    </source>
</evidence>
<dbReference type="Pfam" id="PF01882">
    <property type="entry name" value="DUF58"/>
    <property type="match status" value="1"/>
</dbReference>
<dbReference type="EMBL" id="CP117812">
    <property type="protein sequence ID" value="WDE98274.1"/>
    <property type="molecule type" value="Genomic_DNA"/>
</dbReference>